<dbReference type="KEGG" id="fwa:DCMF_17430"/>
<evidence type="ECO:0000259" key="4">
    <source>
        <dbReference type="Pfam" id="PF01258"/>
    </source>
</evidence>
<dbReference type="OrthoDB" id="9804309at2"/>
<dbReference type="InterPro" id="IPR000962">
    <property type="entry name" value="Znf_DskA_TraR"/>
</dbReference>
<dbReference type="Pfam" id="PF01258">
    <property type="entry name" value="zf-dskA_traR"/>
    <property type="match status" value="1"/>
</dbReference>
<keyword evidence="1" id="KW-0479">Metal-binding</keyword>
<evidence type="ECO:0000313" key="7">
    <source>
        <dbReference type="Proteomes" id="UP000323521"/>
    </source>
</evidence>
<dbReference type="PIRSF" id="PIRSF006578">
    <property type="entry name" value="FwdE"/>
    <property type="match status" value="1"/>
</dbReference>
<keyword evidence="3" id="KW-0862">Zinc</keyword>
<dbReference type="Pfam" id="PF02663">
    <property type="entry name" value="FmdE"/>
    <property type="match status" value="1"/>
</dbReference>
<keyword evidence="2" id="KW-0863">Zinc-finger</keyword>
<name>A0A3G1KV36_FORW1</name>
<gene>
    <name evidence="6" type="ORF">DCMF_17430</name>
</gene>
<dbReference type="PANTHER" id="PTHR39418">
    <property type="entry name" value="DEHYDROGENASE-RELATED"/>
    <property type="match status" value="1"/>
</dbReference>
<dbReference type="EMBL" id="CP017634">
    <property type="protein sequence ID" value="ATW26304.1"/>
    <property type="molecule type" value="Genomic_DNA"/>
</dbReference>
<dbReference type="GO" id="GO:0008270">
    <property type="term" value="F:zinc ion binding"/>
    <property type="evidence" value="ECO:0007669"/>
    <property type="project" value="UniProtKB-KW"/>
</dbReference>
<protein>
    <submittedName>
        <fullName evidence="6">Formylmethanofuran dehydrogenase</fullName>
    </submittedName>
</protein>
<evidence type="ECO:0000313" key="6">
    <source>
        <dbReference type="EMBL" id="ATW26304.1"/>
    </source>
</evidence>
<evidence type="ECO:0000259" key="5">
    <source>
        <dbReference type="Pfam" id="PF02663"/>
    </source>
</evidence>
<accession>A0A3G1KV36</accession>
<sequence>MDFDRELWKEVVAFHGHECPGLAIGFRAVRIALDKLGVTRAKDEELLAIVETDACSVDAVQVVAGCSMGKGNLIYKNHGKQAFTIVNRKTGQAVRVYVDASKLAVDKDDRMARMTMILTAPEEEFCKSEFVDIELPEKARIFPSVVCECCGEKMAEIRARIQKGKIVCLACFEDYSR</sequence>
<dbReference type="InterPro" id="IPR026328">
    <property type="entry name" value="FmdE"/>
</dbReference>
<dbReference type="AlphaFoldDB" id="A0A3G1KV36"/>
<dbReference type="PANTHER" id="PTHR39418:SF1">
    <property type="entry name" value="DEHYDROGENASE"/>
    <property type="match status" value="1"/>
</dbReference>
<reference evidence="6 7" key="1">
    <citation type="submission" date="2016-10" db="EMBL/GenBank/DDBJ databases">
        <title>Complete Genome Sequence of Peptococcaceae strain DCMF.</title>
        <authorList>
            <person name="Edwards R.J."/>
            <person name="Holland S.I."/>
            <person name="Deshpande N.P."/>
            <person name="Wong Y.K."/>
            <person name="Ertan H."/>
            <person name="Manefield M."/>
            <person name="Russell T.L."/>
            <person name="Lee M.J."/>
        </authorList>
    </citation>
    <scope>NUCLEOTIDE SEQUENCE [LARGE SCALE GENOMIC DNA]</scope>
    <source>
        <strain evidence="6 7">DCMF</strain>
    </source>
</reference>
<evidence type="ECO:0000256" key="1">
    <source>
        <dbReference type="ARBA" id="ARBA00022723"/>
    </source>
</evidence>
<keyword evidence="7" id="KW-1185">Reference proteome</keyword>
<feature type="domain" description="Formylmethanofuran dehydrogenase subunit E" evidence="5">
    <location>
        <begin position="14"/>
        <end position="108"/>
    </location>
</feature>
<proteinExistence type="predicted"/>
<dbReference type="SUPFAM" id="SSF143555">
    <property type="entry name" value="FwdE-like"/>
    <property type="match status" value="1"/>
</dbReference>
<evidence type="ECO:0000256" key="2">
    <source>
        <dbReference type="ARBA" id="ARBA00022771"/>
    </source>
</evidence>
<dbReference type="InterPro" id="IPR003814">
    <property type="entry name" value="FmdEsu_dom"/>
</dbReference>
<feature type="domain" description="Zinc finger DksA/TraR C4-type" evidence="4">
    <location>
        <begin position="141"/>
        <end position="177"/>
    </location>
</feature>
<dbReference type="InterPro" id="IPR053194">
    <property type="entry name" value="tRNA_methyltr_O"/>
</dbReference>
<dbReference type="Proteomes" id="UP000323521">
    <property type="component" value="Chromosome"/>
</dbReference>
<dbReference type="Gene3D" id="3.30.1330.130">
    <property type="match status" value="1"/>
</dbReference>
<dbReference type="RefSeq" id="WP_148135603.1">
    <property type="nucleotide sequence ID" value="NZ_CP017634.1"/>
</dbReference>
<evidence type="ECO:0000256" key="3">
    <source>
        <dbReference type="ARBA" id="ARBA00022833"/>
    </source>
</evidence>
<organism evidence="6 7">
    <name type="scientific">Formimonas warabiya</name>
    <dbReference type="NCBI Taxonomy" id="1761012"/>
    <lineage>
        <taxon>Bacteria</taxon>
        <taxon>Bacillati</taxon>
        <taxon>Bacillota</taxon>
        <taxon>Clostridia</taxon>
        <taxon>Eubacteriales</taxon>
        <taxon>Peptococcaceae</taxon>
        <taxon>Candidatus Formimonas</taxon>
    </lineage>
</organism>